<gene>
    <name evidence="1" type="ORF">CORT_0A03610</name>
</gene>
<proteinExistence type="predicted"/>
<dbReference type="Proteomes" id="UP000005018">
    <property type="component" value="Chromosome 1"/>
</dbReference>
<dbReference type="GeneID" id="14536984"/>
<reference evidence="1 2" key="1">
    <citation type="journal article" date="2012" name="PLoS ONE">
        <title>Sequence and analysis of the genome of the pathogenic yeast Candida orthopsilosis.</title>
        <authorList>
            <person name="Riccombeni A."/>
            <person name="Vidanes G."/>
            <person name="Proux-Wera E."/>
            <person name="Wolfe K.H."/>
            <person name="Butler G."/>
        </authorList>
    </citation>
    <scope>NUCLEOTIDE SEQUENCE [LARGE SCALE GENOMIC DNA]</scope>
    <source>
        <strain evidence="1 2">Co 90-125</strain>
    </source>
</reference>
<evidence type="ECO:0000313" key="1">
    <source>
        <dbReference type="EMBL" id="CCG20749.1"/>
    </source>
</evidence>
<dbReference type="EMBL" id="HE681719">
    <property type="protein sequence ID" value="CCG20749.1"/>
    <property type="molecule type" value="Genomic_DNA"/>
</dbReference>
<dbReference type="KEGG" id="cot:CORT_0A03610"/>
<dbReference type="OrthoDB" id="4025967at2759"/>
<evidence type="ECO:0000313" key="2">
    <source>
        <dbReference type="Proteomes" id="UP000005018"/>
    </source>
</evidence>
<dbReference type="RefSeq" id="XP_003866189.1">
    <property type="nucleotide sequence ID" value="XM_003866141.1"/>
</dbReference>
<organism evidence="1 2">
    <name type="scientific">Candida orthopsilosis (strain 90-125)</name>
    <name type="common">Yeast</name>
    <dbReference type="NCBI Taxonomy" id="1136231"/>
    <lineage>
        <taxon>Eukaryota</taxon>
        <taxon>Fungi</taxon>
        <taxon>Dikarya</taxon>
        <taxon>Ascomycota</taxon>
        <taxon>Saccharomycotina</taxon>
        <taxon>Pichiomycetes</taxon>
        <taxon>Debaryomycetaceae</taxon>
        <taxon>Candida/Lodderomyces clade</taxon>
        <taxon>Candida</taxon>
    </lineage>
</organism>
<accession>H8WWC5</accession>
<dbReference type="HOGENOM" id="CLU_1855008_0_0_1"/>
<sequence length="138" mass="16089">MSQLLFTNVVSNVSTETVSNYAKFNDNIKCNLQVRQLYNIEYEMKSIDEVLSDEYYDGDRDWELVDGKQEKEEEEGDVLVYQFGFTSSLHSNSSILQLRYNHQNCTISSLTEPRFRISQSVSERIKSRNLSLLRVNTI</sequence>
<dbReference type="AlphaFoldDB" id="H8WWC5"/>
<name>H8WWC5_CANO9</name>
<keyword evidence="2" id="KW-1185">Reference proteome</keyword>
<protein>
    <submittedName>
        <fullName evidence="1">Uncharacterized protein</fullName>
    </submittedName>
</protein>